<accession>A0AAX6IBK0</accession>
<proteinExistence type="inferred from homology"/>
<dbReference type="GO" id="GO:0003700">
    <property type="term" value="F:DNA-binding transcription factor activity"/>
    <property type="evidence" value="ECO:0007669"/>
    <property type="project" value="InterPro"/>
</dbReference>
<dbReference type="PROSITE" id="PS50888">
    <property type="entry name" value="BHLH"/>
    <property type="match status" value="1"/>
</dbReference>
<evidence type="ECO:0000256" key="6">
    <source>
        <dbReference type="SAM" id="MobiDB-lite"/>
    </source>
</evidence>
<reference evidence="8" key="1">
    <citation type="journal article" date="2023" name="GigaByte">
        <title>Genome assembly of the bearded iris, Iris pallida Lam.</title>
        <authorList>
            <person name="Bruccoleri R.E."/>
            <person name="Oakeley E.J."/>
            <person name="Faust A.M.E."/>
            <person name="Altorfer M."/>
            <person name="Dessus-Babus S."/>
            <person name="Burckhardt D."/>
            <person name="Oertli M."/>
            <person name="Naumann U."/>
            <person name="Petersen F."/>
            <person name="Wong J."/>
        </authorList>
    </citation>
    <scope>NUCLEOTIDE SEQUENCE</scope>
    <source>
        <strain evidence="8">GSM-AAB239-AS_SAM_17_03QT</strain>
    </source>
</reference>
<dbReference type="InterPro" id="IPR011598">
    <property type="entry name" value="bHLH_dom"/>
</dbReference>
<evidence type="ECO:0000256" key="5">
    <source>
        <dbReference type="ARBA" id="ARBA00023242"/>
    </source>
</evidence>
<dbReference type="SMART" id="SM00353">
    <property type="entry name" value="HLH"/>
    <property type="match status" value="1"/>
</dbReference>
<dbReference type="InterPro" id="IPR036638">
    <property type="entry name" value="HLH_DNA-bd_sf"/>
</dbReference>
<keyword evidence="3" id="KW-0805">Transcription regulation</keyword>
<keyword evidence="9" id="KW-1185">Reference proteome</keyword>
<organism evidence="8 9">
    <name type="scientific">Iris pallida</name>
    <name type="common">Sweet iris</name>
    <dbReference type="NCBI Taxonomy" id="29817"/>
    <lineage>
        <taxon>Eukaryota</taxon>
        <taxon>Viridiplantae</taxon>
        <taxon>Streptophyta</taxon>
        <taxon>Embryophyta</taxon>
        <taxon>Tracheophyta</taxon>
        <taxon>Spermatophyta</taxon>
        <taxon>Magnoliopsida</taxon>
        <taxon>Liliopsida</taxon>
        <taxon>Asparagales</taxon>
        <taxon>Iridaceae</taxon>
        <taxon>Iridoideae</taxon>
        <taxon>Irideae</taxon>
        <taxon>Iris</taxon>
    </lineage>
</organism>
<dbReference type="AlphaFoldDB" id="A0AAX6IBK0"/>
<feature type="region of interest" description="Disordered" evidence="6">
    <location>
        <begin position="84"/>
        <end position="189"/>
    </location>
</feature>
<feature type="domain" description="BHLH" evidence="7">
    <location>
        <begin position="173"/>
        <end position="222"/>
    </location>
</feature>
<evidence type="ECO:0000313" key="9">
    <source>
        <dbReference type="Proteomes" id="UP001140949"/>
    </source>
</evidence>
<sequence length="264" mass="28534">MDQLYNNNNHEEESASFNPNLELQVHGEYSILDLDDNISDMVLEMLAGPAFDIASGGGSDRRLCPLPPTIGPGNYLSCGARGGGGGDFSSSGESEAASQGASSTTQAADSMSKRKSEDCRRHSSTGLLLPPTSARGGGGGSQIFFDSPERRRKKPRTEKSSSTEKTKRKNVRISSDPQTAAARRRRERIGERLRTLQRLVPGGGKMDTASMLDEAAGYLKFLKSQVAALETLAAPSPFPTLLRHFNHHHSFPPVHQNPNAHHLI</sequence>
<keyword evidence="5" id="KW-0539">Nucleus</keyword>
<dbReference type="Proteomes" id="UP001140949">
    <property type="component" value="Unassembled WGS sequence"/>
</dbReference>
<dbReference type="Pfam" id="PF00010">
    <property type="entry name" value="HLH"/>
    <property type="match status" value="1"/>
</dbReference>
<dbReference type="GO" id="GO:0046983">
    <property type="term" value="F:protein dimerization activity"/>
    <property type="evidence" value="ECO:0007669"/>
    <property type="project" value="InterPro"/>
</dbReference>
<comment type="similarity">
    <text evidence="2">Belongs to the bHLH protein family.</text>
</comment>
<reference evidence="8" key="2">
    <citation type="submission" date="2023-04" db="EMBL/GenBank/DDBJ databases">
        <authorList>
            <person name="Bruccoleri R.E."/>
            <person name="Oakeley E.J."/>
            <person name="Faust A.-M."/>
            <person name="Dessus-Babus S."/>
            <person name="Altorfer M."/>
            <person name="Burckhardt D."/>
            <person name="Oertli M."/>
            <person name="Naumann U."/>
            <person name="Petersen F."/>
            <person name="Wong J."/>
        </authorList>
    </citation>
    <scope>NUCLEOTIDE SEQUENCE</scope>
    <source>
        <strain evidence="8">GSM-AAB239-AS_SAM_17_03QT</strain>
        <tissue evidence="8">Leaf</tissue>
    </source>
</reference>
<feature type="compositionally biased region" description="Low complexity" evidence="6">
    <location>
        <begin position="88"/>
        <end position="110"/>
    </location>
</feature>
<evidence type="ECO:0000259" key="7">
    <source>
        <dbReference type="PROSITE" id="PS50888"/>
    </source>
</evidence>
<evidence type="ECO:0000256" key="4">
    <source>
        <dbReference type="ARBA" id="ARBA00023163"/>
    </source>
</evidence>
<dbReference type="EMBL" id="JANAVB010002986">
    <property type="protein sequence ID" value="KAJ6850448.1"/>
    <property type="molecule type" value="Genomic_DNA"/>
</dbReference>
<evidence type="ECO:0000256" key="1">
    <source>
        <dbReference type="ARBA" id="ARBA00004123"/>
    </source>
</evidence>
<dbReference type="Gene3D" id="4.10.280.10">
    <property type="entry name" value="Helix-loop-helix DNA-binding domain"/>
    <property type="match status" value="1"/>
</dbReference>
<feature type="compositionally biased region" description="Basic and acidic residues" evidence="6">
    <location>
        <begin position="111"/>
        <end position="121"/>
    </location>
</feature>
<evidence type="ECO:0000256" key="2">
    <source>
        <dbReference type="ARBA" id="ARBA00005510"/>
    </source>
</evidence>
<evidence type="ECO:0000313" key="8">
    <source>
        <dbReference type="EMBL" id="KAJ6850448.1"/>
    </source>
</evidence>
<dbReference type="GO" id="GO:0005634">
    <property type="term" value="C:nucleus"/>
    <property type="evidence" value="ECO:0007669"/>
    <property type="project" value="UniProtKB-SubCell"/>
</dbReference>
<protein>
    <submittedName>
        <fullName evidence="8">Transcription factor bHLH87-like</fullName>
    </submittedName>
</protein>
<dbReference type="PANTHER" id="PTHR45914">
    <property type="entry name" value="TRANSCRIPTION FACTOR HEC3-RELATED"/>
    <property type="match status" value="1"/>
</dbReference>
<comment type="subcellular location">
    <subcellularLocation>
        <location evidence="1">Nucleus</location>
    </subcellularLocation>
</comment>
<evidence type="ECO:0000256" key="3">
    <source>
        <dbReference type="ARBA" id="ARBA00023015"/>
    </source>
</evidence>
<keyword evidence="4" id="KW-0804">Transcription</keyword>
<dbReference type="PANTHER" id="PTHR45914:SF12">
    <property type="entry name" value="TRANSCRIPTION FACTOR BHLH87"/>
    <property type="match status" value="1"/>
</dbReference>
<dbReference type="InterPro" id="IPR045843">
    <property type="entry name" value="IND-like"/>
</dbReference>
<dbReference type="SUPFAM" id="SSF47459">
    <property type="entry name" value="HLH, helix-loop-helix DNA-binding domain"/>
    <property type="match status" value="1"/>
</dbReference>
<name>A0AAX6IBK0_IRIPA</name>
<comment type="caution">
    <text evidence="8">The sequence shown here is derived from an EMBL/GenBank/DDBJ whole genome shotgun (WGS) entry which is preliminary data.</text>
</comment>
<gene>
    <name evidence="8" type="ORF">M6B38_264355</name>
</gene>